<organism evidence="1 2">
    <name type="scientific">Vibrio gazogenes</name>
    <dbReference type="NCBI Taxonomy" id="687"/>
    <lineage>
        <taxon>Bacteria</taxon>
        <taxon>Pseudomonadati</taxon>
        <taxon>Pseudomonadota</taxon>
        <taxon>Gammaproteobacteria</taxon>
        <taxon>Vibrionales</taxon>
        <taxon>Vibrionaceae</taxon>
        <taxon>Vibrio</taxon>
    </lineage>
</organism>
<evidence type="ECO:0000313" key="2">
    <source>
        <dbReference type="Proteomes" id="UP000196708"/>
    </source>
</evidence>
<protein>
    <submittedName>
        <fullName evidence="1">Uncharacterized protein</fullName>
    </submittedName>
</protein>
<sequence>MGFDPMICTKIEFAYSETVGRMLTGTGKAQGLVIFRKKIRWFRMTHRHGSQRDTRQDGDVMECAEGLSRLSGNRCREHIE</sequence>
<gene>
    <name evidence="1" type="ORF">BSQ33_16060</name>
</gene>
<dbReference type="EMBL" id="CP018836">
    <property type="protein sequence ID" value="ASA57300.1"/>
    <property type="molecule type" value="Genomic_DNA"/>
</dbReference>
<name>A0A1Z2SJD2_VIBGA</name>
<dbReference type="KEGG" id="vga:BSQ33_16060"/>
<dbReference type="Proteomes" id="UP000196708">
    <property type="component" value="Chromosome 2"/>
</dbReference>
<proteinExistence type="predicted"/>
<accession>A0A1Z2SJD2</accession>
<dbReference type="AlphaFoldDB" id="A0A1Z2SJD2"/>
<reference evidence="1 2" key="1">
    <citation type="submission" date="2016-12" db="EMBL/GenBank/DDBJ databases">
        <authorList>
            <person name="Song W.-J."/>
            <person name="Kurnit D.M."/>
        </authorList>
    </citation>
    <scope>NUCLEOTIDE SEQUENCE [LARGE SCALE GENOMIC DNA]</scope>
    <source>
        <strain evidence="1 2">ATCC 43942</strain>
    </source>
</reference>
<evidence type="ECO:0000313" key="1">
    <source>
        <dbReference type="EMBL" id="ASA57300.1"/>
    </source>
</evidence>